<dbReference type="EMBL" id="ML735712">
    <property type="protein sequence ID" value="KAE8420029.1"/>
    <property type="molecule type" value="Genomic_DNA"/>
</dbReference>
<reference evidence="2 3" key="1">
    <citation type="submission" date="2019-04" db="EMBL/GenBank/DDBJ databases">
        <authorList>
            <consortium name="DOE Joint Genome Institute"/>
            <person name="Mondo S."/>
            <person name="Kjaerbolling I."/>
            <person name="Vesth T."/>
            <person name="Frisvad J.C."/>
            <person name="Nybo J.L."/>
            <person name="Theobald S."/>
            <person name="Kildgaard S."/>
            <person name="Isbrandt T."/>
            <person name="Kuo A."/>
            <person name="Sato A."/>
            <person name="Lyhne E.K."/>
            <person name="Kogle M.E."/>
            <person name="Wiebenga A."/>
            <person name="Kun R.S."/>
            <person name="Lubbers R.J."/>
            <person name="Makela M.R."/>
            <person name="Barry K."/>
            <person name="Chovatia M."/>
            <person name="Clum A."/>
            <person name="Daum C."/>
            <person name="Haridas S."/>
            <person name="He G."/>
            <person name="LaButti K."/>
            <person name="Lipzen A."/>
            <person name="Riley R."/>
            <person name="Salamov A."/>
            <person name="Simmons B.A."/>
            <person name="Magnuson J.K."/>
            <person name="Henrissat B."/>
            <person name="Mortensen U.H."/>
            <person name="Larsen T.O."/>
            <person name="Devries R.P."/>
            <person name="Grigoriev I.V."/>
            <person name="Machida M."/>
            <person name="Baker S.E."/>
            <person name="Andersen M.R."/>
            <person name="Cantor M.N."/>
            <person name="Hua S.X."/>
        </authorList>
    </citation>
    <scope>NUCLEOTIDE SEQUENCE [LARGE SCALE GENOMIC DNA]</scope>
    <source>
        <strain evidence="2 3">CBS 117616</strain>
    </source>
</reference>
<keyword evidence="1" id="KW-0472">Membrane</keyword>
<organism evidence="2 3">
    <name type="scientific">Aspergillus pseudocaelatus</name>
    <dbReference type="NCBI Taxonomy" id="1825620"/>
    <lineage>
        <taxon>Eukaryota</taxon>
        <taxon>Fungi</taxon>
        <taxon>Dikarya</taxon>
        <taxon>Ascomycota</taxon>
        <taxon>Pezizomycotina</taxon>
        <taxon>Eurotiomycetes</taxon>
        <taxon>Eurotiomycetidae</taxon>
        <taxon>Eurotiales</taxon>
        <taxon>Aspergillaceae</taxon>
        <taxon>Aspergillus</taxon>
        <taxon>Aspergillus subgen. Circumdati</taxon>
    </lineage>
</organism>
<keyword evidence="3" id="KW-1185">Reference proteome</keyword>
<accession>A0ABQ6WSD8</accession>
<proteinExistence type="predicted"/>
<gene>
    <name evidence="2" type="ORF">BDV36DRAFT_293679</name>
</gene>
<keyword evidence="1" id="KW-0812">Transmembrane</keyword>
<keyword evidence="1" id="KW-1133">Transmembrane helix</keyword>
<evidence type="ECO:0000313" key="2">
    <source>
        <dbReference type="EMBL" id="KAE8420029.1"/>
    </source>
</evidence>
<dbReference type="Proteomes" id="UP000325395">
    <property type="component" value="Unassembled WGS sequence"/>
</dbReference>
<evidence type="ECO:0000313" key="3">
    <source>
        <dbReference type="Proteomes" id="UP000325395"/>
    </source>
</evidence>
<sequence>MLLATTSSGAANLSPLAPPTMPFKTQLFTLPERILHFSKMSINIAGVSVYLCGIHILTLKQLIVKMRRSILETLMDQATGNEINDWVRRAGNGFSKSTARKEAMAR</sequence>
<name>A0ABQ6WSD8_9EURO</name>
<evidence type="ECO:0000256" key="1">
    <source>
        <dbReference type="SAM" id="Phobius"/>
    </source>
</evidence>
<feature type="transmembrane region" description="Helical" evidence="1">
    <location>
        <begin position="40"/>
        <end position="59"/>
    </location>
</feature>
<protein>
    <submittedName>
        <fullName evidence="2">Uncharacterized protein</fullName>
    </submittedName>
</protein>